<dbReference type="Proteomes" id="UP000013523">
    <property type="component" value="Chromosome"/>
</dbReference>
<evidence type="ECO:0000313" key="1">
    <source>
        <dbReference type="EMBL" id="AGK97946.1"/>
    </source>
</evidence>
<organism evidence="1 2">
    <name type="scientific">Clostridium pasteurianum BC1</name>
    <dbReference type="NCBI Taxonomy" id="86416"/>
    <lineage>
        <taxon>Bacteria</taxon>
        <taxon>Bacillati</taxon>
        <taxon>Bacillota</taxon>
        <taxon>Clostridia</taxon>
        <taxon>Eubacteriales</taxon>
        <taxon>Clostridiaceae</taxon>
        <taxon>Clostridium</taxon>
    </lineage>
</organism>
<gene>
    <name evidence="1" type="ORF">Clopa_3131</name>
</gene>
<keyword evidence="2" id="KW-1185">Reference proteome</keyword>
<dbReference type="Gene3D" id="3.40.50.300">
    <property type="entry name" value="P-loop containing nucleotide triphosphate hydrolases"/>
    <property type="match status" value="1"/>
</dbReference>
<name>R4K8C9_CLOPA</name>
<sequence length="209" mass="24738">MSIVLSLQGCMAVGKTTAVNYIGRNSPYVHISYELNDDVVDEIKSKNLDKNKFSDYIEIQKLWITKEIVRWEKAQKYKCSLMDFGAEEIEFYTLNYPKSMGFDWDVESNLKNELYRLHQCLPNRILFLDASEDVLRVHKENDNTRSRDFFEHHLANLLPLKKKWFLNKENADFLNVDNLNPEEVAIAVKKWIDDYLKVFMPNIIDEYNL</sequence>
<dbReference type="RefSeq" id="WP_015616234.1">
    <property type="nucleotide sequence ID" value="NC_021182.1"/>
</dbReference>
<reference evidence="1 2" key="1">
    <citation type="submission" date="2012-01" db="EMBL/GenBank/DDBJ databases">
        <title>Complete sequence of chromosome of Clostridium pasteurianum BC1.</title>
        <authorList>
            <consortium name="US DOE Joint Genome Institute"/>
            <person name="Lucas S."/>
            <person name="Han J."/>
            <person name="Lapidus A."/>
            <person name="Cheng J.-F."/>
            <person name="Goodwin L."/>
            <person name="Pitluck S."/>
            <person name="Peters L."/>
            <person name="Mikhailova N."/>
            <person name="Teshima H."/>
            <person name="Detter J.C."/>
            <person name="Han C."/>
            <person name="Tapia R."/>
            <person name="Land M."/>
            <person name="Hauser L."/>
            <person name="Kyrpides N."/>
            <person name="Ivanova N."/>
            <person name="Pagani I."/>
            <person name="Dunn J."/>
            <person name="Taghavi S."/>
            <person name="Francis A."/>
            <person name="van der Lelie D."/>
            <person name="Woyke T."/>
        </authorList>
    </citation>
    <scope>NUCLEOTIDE SEQUENCE [LARGE SCALE GENOMIC DNA]</scope>
    <source>
        <strain evidence="1 2">BC1</strain>
    </source>
</reference>
<dbReference type="SUPFAM" id="SSF52540">
    <property type="entry name" value="P-loop containing nucleoside triphosphate hydrolases"/>
    <property type="match status" value="1"/>
</dbReference>
<evidence type="ECO:0000313" key="2">
    <source>
        <dbReference type="Proteomes" id="UP000013523"/>
    </source>
</evidence>
<dbReference type="HOGENOM" id="CLU_121787_0_0_9"/>
<dbReference type="InterPro" id="IPR027417">
    <property type="entry name" value="P-loop_NTPase"/>
</dbReference>
<evidence type="ECO:0008006" key="3">
    <source>
        <dbReference type="Google" id="ProtNLM"/>
    </source>
</evidence>
<proteinExistence type="predicted"/>
<dbReference type="EMBL" id="CP003261">
    <property type="protein sequence ID" value="AGK97946.1"/>
    <property type="molecule type" value="Genomic_DNA"/>
</dbReference>
<accession>R4K8C9</accession>
<protein>
    <recommendedName>
        <fullName evidence="3">Thymidylate kinase</fullName>
    </recommendedName>
</protein>
<dbReference type="PATRIC" id="fig|86416.3.peg.3117"/>
<dbReference type="eggNOG" id="COG0125">
    <property type="taxonomic scope" value="Bacteria"/>
</dbReference>
<dbReference type="KEGG" id="cpas:Clopa_3131"/>
<dbReference type="AlphaFoldDB" id="R4K8C9"/>